<accession>A0A2H0UDQ6</accession>
<dbReference type="InterPro" id="IPR011055">
    <property type="entry name" value="Dup_hybrid_motif"/>
</dbReference>
<dbReference type="Gene3D" id="3.10.350.10">
    <property type="entry name" value="LysM domain"/>
    <property type="match status" value="2"/>
</dbReference>
<gene>
    <name evidence="3" type="ORF">COU16_03010</name>
</gene>
<dbReference type="Pfam" id="PF01551">
    <property type="entry name" value="Peptidase_M23"/>
    <property type="match status" value="1"/>
</dbReference>
<feature type="compositionally biased region" description="Polar residues" evidence="1">
    <location>
        <begin position="1"/>
        <end position="12"/>
    </location>
</feature>
<feature type="region of interest" description="Disordered" evidence="1">
    <location>
        <begin position="229"/>
        <end position="248"/>
    </location>
</feature>
<dbReference type="InterPro" id="IPR050570">
    <property type="entry name" value="Cell_wall_metabolism_enzyme"/>
</dbReference>
<dbReference type="Pfam" id="PF01476">
    <property type="entry name" value="LysM"/>
    <property type="match status" value="2"/>
</dbReference>
<dbReference type="SUPFAM" id="SSF51261">
    <property type="entry name" value="Duplicated hybrid motif"/>
    <property type="match status" value="1"/>
</dbReference>
<dbReference type="CDD" id="cd00118">
    <property type="entry name" value="LysM"/>
    <property type="match status" value="2"/>
</dbReference>
<feature type="domain" description="LysM" evidence="2">
    <location>
        <begin position="175"/>
        <end position="219"/>
    </location>
</feature>
<name>A0A2H0UDQ6_9BACT</name>
<dbReference type="InterPro" id="IPR036779">
    <property type="entry name" value="LysM_dom_sf"/>
</dbReference>
<dbReference type="EMBL" id="PFBI01000006">
    <property type="protein sequence ID" value="PIR84521.1"/>
    <property type="molecule type" value="Genomic_DNA"/>
</dbReference>
<dbReference type="CDD" id="cd12797">
    <property type="entry name" value="M23_peptidase"/>
    <property type="match status" value="1"/>
</dbReference>
<evidence type="ECO:0000256" key="1">
    <source>
        <dbReference type="SAM" id="MobiDB-lite"/>
    </source>
</evidence>
<dbReference type="Gene3D" id="2.70.70.10">
    <property type="entry name" value="Glucose Permease (Domain IIA)"/>
    <property type="match status" value="1"/>
</dbReference>
<evidence type="ECO:0000313" key="3">
    <source>
        <dbReference type="EMBL" id="PIR84521.1"/>
    </source>
</evidence>
<feature type="domain" description="LysM" evidence="2">
    <location>
        <begin position="125"/>
        <end position="169"/>
    </location>
</feature>
<dbReference type="Proteomes" id="UP000229344">
    <property type="component" value="Unassembled WGS sequence"/>
</dbReference>
<comment type="caution">
    <text evidence="3">The sequence shown here is derived from an EMBL/GenBank/DDBJ whole genome shotgun (WGS) entry which is preliminary data.</text>
</comment>
<dbReference type="PROSITE" id="PS51782">
    <property type="entry name" value="LYSM"/>
    <property type="match status" value="2"/>
</dbReference>
<feature type="region of interest" description="Disordered" evidence="1">
    <location>
        <begin position="1"/>
        <end position="21"/>
    </location>
</feature>
<dbReference type="AlphaFoldDB" id="A0A2H0UDQ6"/>
<protein>
    <recommendedName>
        <fullName evidence="2">LysM domain-containing protein</fullName>
    </recommendedName>
</protein>
<organism evidence="3 4">
    <name type="scientific">Candidatus Kaiserbacteria bacterium CG10_big_fil_rev_8_21_14_0_10_47_16</name>
    <dbReference type="NCBI Taxonomy" id="1974608"/>
    <lineage>
        <taxon>Bacteria</taxon>
        <taxon>Candidatus Kaiseribacteriota</taxon>
    </lineage>
</organism>
<sequence length="365" mass="37556">MNYVIQPSTQDPEPSDIPKSGQTTYSHVKHILVEMLPIVILVVAPLSVHAGVFSSFLNGSVVYYQQDPIFANAQTESLLKAANHTDPNPAKGGGDILIEDGALVAESLSDGTDSVNSRTANGEISVYVVREGDTLSQIAQMFDVSPNTILWANDITDPSIIRPGKELVILPITGVRHIVKKGDTIATIAKKYDGDAEEIIAYNRLASAQDISVGDTVVIPSGVVAAPSLSKTTSGSRTSTSGSAVATGSGSSGFINPLPGSVKTQGIHGYNGVDLSGVSVGTAVRAAASGSVIVAKASGWNGGYGSYIVIKHSNGTQTLYAHLSSVSVSVGQQVSAGATIGGMGNSGKSTGPHLHFEVRGASNPF</sequence>
<dbReference type="InterPro" id="IPR018392">
    <property type="entry name" value="LysM"/>
</dbReference>
<dbReference type="PANTHER" id="PTHR21666">
    <property type="entry name" value="PEPTIDASE-RELATED"/>
    <property type="match status" value="1"/>
</dbReference>
<dbReference type="SMART" id="SM00257">
    <property type="entry name" value="LysM"/>
    <property type="match status" value="2"/>
</dbReference>
<proteinExistence type="predicted"/>
<reference evidence="4" key="1">
    <citation type="submission" date="2017-09" db="EMBL/GenBank/DDBJ databases">
        <title>Depth-based differentiation of microbial function through sediment-hosted aquifers and enrichment of novel symbionts in the deep terrestrial subsurface.</title>
        <authorList>
            <person name="Probst A.J."/>
            <person name="Ladd B."/>
            <person name="Jarett J.K."/>
            <person name="Geller-Mcgrath D.E."/>
            <person name="Sieber C.M.K."/>
            <person name="Emerson J.B."/>
            <person name="Anantharaman K."/>
            <person name="Thomas B.C."/>
            <person name="Malmstrom R."/>
            <person name="Stieglmeier M."/>
            <person name="Klingl A."/>
            <person name="Woyke T."/>
            <person name="Ryan C.M."/>
            <person name="Banfield J.F."/>
        </authorList>
    </citation>
    <scope>NUCLEOTIDE SEQUENCE [LARGE SCALE GENOMIC DNA]</scope>
</reference>
<dbReference type="InterPro" id="IPR016047">
    <property type="entry name" value="M23ase_b-sheet_dom"/>
</dbReference>
<evidence type="ECO:0000259" key="2">
    <source>
        <dbReference type="PROSITE" id="PS51782"/>
    </source>
</evidence>
<evidence type="ECO:0000313" key="4">
    <source>
        <dbReference type="Proteomes" id="UP000229344"/>
    </source>
</evidence>
<dbReference type="PANTHER" id="PTHR21666:SF270">
    <property type="entry name" value="MUREIN HYDROLASE ACTIVATOR ENVC"/>
    <property type="match status" value="1"/>
</dbReference>
<dbReference type="GO" id="GO:0004222">
    <property type="term" value="F:metalloendopeptidase activity"/>
    <property type="evidence" value="ECO:0007669"/>
    <property type="project" value="TreeGrafter"/>
</dbReference>